<dbReference type="STRING" id="931890.G8JT50"/>
<dbReference type="SUPFAM" id="SSF48464">
    <property type="entry name" value="ENTH/VHS domain"/>
    <property type="match status" value="1"/>
</dbReference>
<dbReference type="InterPro" id="IPR054127">
    <property type="entry name" value="Pcf11_C"/>
</dbReference>
<reference evidence="3" key="1">
    <citation type="journal article" date="2012" name="G3 (Bethesda)">
        <title>Pichia sorbitophila, an interspecies yeast hybrid reveals early steps of genome resolution following polyploidization.</title>
        <authorList>
            <person name="Leh Louis V."/>
            <person name="Despons L."/>
            <person name="Friedrich A."/>
            <person name="Martin T."/>
            <person name="Durrens P."/>
            <person name="Casaregola S."/>
            <person name="Neuveglise C."/>
            <person name="Fairhead C."/>
            <person name="Marck C."/>
            <person name="Cruz J.A."/>
            <person name="Straub M.L."/>
            <person name="Kugler V."/>
            <person name="Sacerdot C."/>
            <person name="Uzunov Z."/>
            <person name="Thierry A."/>
            <person name="Weiss S."/>
            <person name="Bleykasten C."/>
            <person name="De Montigny J."/>
            <person name="Jacques N."/>
            <person name="Jung P."/>
            <person name="Lemaire M."/>
            <person name="Mallet S."/>
            <person name="Morel G."/>
            <person name="Richard G.F."/>
            <person name="Sarkar A."/>
            <person name="Savel G."/>
            <person name="Schacherer J."/>
            <person name="Seret M.L."/>
            <person name="Talla E."/>
            <person name="Samson G."/>
            <person name="Jubin C."/>
            <person name="Poulain J."/>
            <person name="Vacherie B."/>
            <person name="Barbe V."/>
            <person name="Pelletier E."/>
            <person name="Sherman D.J."/>
            <person name="Westhof E."/>
            <person name="Weissenbach J."/>
            <person name="Baret P.V."/>
            <person name="Wincker P."/>
            <person name="Gaillardin C."/>
            <person name="Dujon B."/>
            <person name="Souciet J.L."/>
        </authorList>
    </citation>
    <scope>NUCLEOTIDE SEQUENCE [LARGE SCALE GENOMIC DNA]</scope>
    <source>
        <strain evidence="3">CBS 270.75 / DBVPG 7215 / KCTC 17166 / NRRL Y-17582</strain>
    </source>
</reference>
<dbReference type="Gene3D" id="1.25.40.90">
    <property type="match status" value="1"/>
</dbReference>
<dbReference type="GO" id="GO:0003729">
    <property type="term" value="F:mRNA binding"/>
    <property type="evidence" value="ECO:0007669"/>
    <property type="project" value="EnsemblFungi"/>
</dbReference>
<dbReference type="Pfam" id="PF11526">
    <property type="entry name" value="Pfc11_Clp1_ID"/>
    <property type="match status" value="1"/>
</dbReference>
<proteinExistence type="predicted"/>
<dbReference type="InterPro" id="IPR021605">
    <property type="entry name" value="Pcf11_Clp1-ID"/>
</dbReference>
<dbReference type="SMART" id="SM00582">
    <property type="entry name" value="RPR"/>
    <property type="match status" value="1"/>
</dbReference>
<protein>
    <recommendedName>
        <fullName evidence="1">CID domain-containing protein</fullName>
    </recommendedName>
</protein>
<sequence length="587" mass="67029">MEDDDKVLKDFVSILDDLTFNSKHIVTSLTKMAEENISYAQQFVDAVEARITKCVPKQKLYAFYALDSICKNAGSPYTIYFGRNLAKLYKQTYLIVDNATRTELITLFKTWMMLLPTGELLFDKDSLERIEQFLIKASSLHQRQAQAMAPPPTVPLLLKEIDKLSILTKERLTKKPDDSKLQTKTILLQQLKQELQREKLPLQALHDFQQQLRHIFAQEQQVWQQQQKEQQQQYLAQQQQVQQQLSESGGAPPSLTHPYEESSLFGNATLSMSFLDSISSPNTSPLAPSTNKVSKVEVLYRNLKHKNLLFEPAKESIVTLASKLEKTINPNKVRLPPFCILQDILGDVRSYYATRNVDILNTPNLQLSQQFVIQKNNPLTEQLIHVLYRAKPNKCTTCGVRFGSSAKERQLEVEHFDWHFRINKRIKGTQNANAIIAKNIQSRSWYLNYEQWIQFKDEDIVSTNVDATAVNNMALALNQATTTTDSDNKAKNELQIRKKYIIVPDGAPDMSFQCPICTEVASAVYDEDLAEWVWRNCIDSNGKYFHATCFYEASNNHTSKDNGSTGIDSDLERLKGLINGNSTKLSE</sequence>
<dbReference type="FunFam" id="1.25.40.90:FF:000016">
    <property type="entry name" value="mRNA cleavage factor complex component Pcf11"/>
    <property type="match status" value="1"/>
</dbReference>
<dbReference type="GO" id="GO:0030847">
    <property type="term" value="P:termination of RNA polymerase II transcription, exosome-dependent"/>
    <property type="evidence" value="ECO:0007669"/>
    <property type="project" value="EnsemblFungi"/>
</dbReference>
<evidence type="ECO:0000259" key="1">
    <source>
        <dbReference type="PROSITE" id="PS51391"/>
    </source>
</evidence>
<dbReference type="InParanoid" id="G8JT50"/>
<dbReference type="InterPro" id="IPR054128">
    <property type="entry name" value="Pfc11_Rna14/15-ID"/>
</dbReference>
<dbReference type="GO" id="GO:0000993">
    <property type="term" value="F:RNA polymerase II complex binding"/>
    <property type="evidence" value="ECO:0007669"/>
    <property type="project" value="EnsemblFungi"/>
</dbReference>
<keyword evidence="3" id="KW-1185">Reference proteome</keyword>
<dbReference type="PANTHER" id="PTHR15921:SF3">
    <property type="entry name" value="PRE-MRNA CLEAVAGE COMPLEX 2 PROTEIN PCF11"/>
    <property type="match status" value="1"/>
</dbReference>
<dbReference type="EMBL" id="CP002500">
    <property type="protein sequence ID" value="AET39203.1"/>
    <property type="molecule type" value="Genomic_DNA"/>
</dbReference>
<dbReference type="Pfam" id="PF04818">
    <property type="entry name" value="CID"/>
    <property type="match status" value="1"/>
</dbReference>
<dbReference type="InterPro" id="IPR045154">
    <property type="entry name" value="PCF11-like"/>
</dbReference>
<dbReference type="Pfam" id="PF21936">
    <property type="entry name" value="Pcf11_C"/>
    <property type="match status" value="1"/>
</dbReference>
<dbReference type="AlphaFoldDB" id="G8JT50"/>
<evidence type="ECO:0000313" key="2">
    <source>
        <dbReference type="EMBL" id="AET39203.1"/>
    </source>
</evidence>
<dbReference type="PROSITE" id="PS51391">
    <property type="entry name" value="CID"/>
    <property type="match status" value="1"/>
</dbReference>
<dbReference type="GeneID" id="11469325"/>
<dbReference type="InterPro" id="IPR047415">
    <property type="entry name" value="Pcf11_CID"/>
</dbReference>
<dbReference type="GO" id="GO:0005829">
    <property type="term" value="C:cytosol"/>
    <property type="evidence" value="ECO:0007669"/>
    <property type="project" value="EnsemblFungi"/>
</dbReference>
<gene>
    <name evidence="2" type="ordered locus">Ecym_4124</name>
</gene>
<dbReference type="GO" id="GO:0005849">
    <property type="term" value="C:mRNA cleavage factor complex"/>
    <property type="evidence" value="ECO:0007669"/>
    <property type="project" value="EnsemblFungi"/>
</dbReference>
<dbReference type="OrthoDB" id="2129491at2759"/>
<evidence type="ECO:0000313" key="3">
    <source>
        <dbReference type="Proteomes" id="UP000006790"/>
    </source>
</evidence>
<dbReference type="Proteomes" id="UP000006790">
    <property type="component" value="Chromosome 4"/>
</dbReference>
<dbReference type="OMA" id="ARSDFAN"/>
<dbReference type="CDD" id="cd16982">
    <property type="entry name" value="CID_Pcf11"/>
    <property type="match status" value="1"/>
</dbReference>
<feature type="domain" description="CID" evidence="1">
    <location>
        <begin position="3"/>
        <end position="138"/>
    </location>
</feature>
<dbReference type="RefSeq" id="XP_003646020.1">
    <property type="nucleotide sequence ID" value="XM_003645972.1"/>
</dbReference>
<dbReference type="Pfam" id="PF21940">
    <property type="entry name" value="Pfc11_Rna14-15-ID"/>
    <property type="match status" value="1"/>
</dbReference>
<dbReference type="KEGG" id="erc:Ecym_4124"/>
<accession>G8JT50</accession>
<dbReference type="InterPro" id="IPR008942">
    <property type="entry name" value="ENTH_VHS"/>
</dbReference>
<dbReference type="FunCoup" id="G8JT50">
    <property type="interactions" value="493"/>
</dbReference>
<dbReference type="GO" id="GO:0030846">
    <property type="term" value="P:termination of RNA polymerase II transcription, poly(A)-coupled"/>
    <property type="evidence" value="ECO:0007669"/>
    <property type="project" value="EnsemblFungi"/>
</dbReference>
<dbReference type="HOGENOM" id="CLU_015606_0_0_1"/>
<dbReference type="PANTHER" id="PTHR15921">
    <property type="entry name" value="PRE-MRNA CLEAVAGE COMPLEX II"/>
    <property type="match status" value="1"/>
</dbReference>
<dbReference type="GO" id="GO:0031124">
    <property type="term" value="P:mRNA 3'-end processing"/>
    <property type="evidence" value="ECO:0007669"/>
    <property type="project" value="EnsemblFungi"/>
</dbReference>
<organism evidence="2 3">
    <name type="scientific">Eremothecium cymbalariae (strain CBS 270.75 / DBVPG 7215 / KCTC 17166 / NRRL Y-17582)</name>
    <name type="common">Yeast</name>
    <dbReference type="NCBI Taxonomy" id="931890"/>
    <lineage>
        <taxon>Eukaryota</taxon>
        <taxon>Fungi</taxon>
        <taxon>Dikarya</taxon>
        <taxon>Ascomycota</taxon>
        <taxon>Saccharomycotina</taxon>
        <taxon>Saccharomycetes</taxon>
        <taxon>Saccharomycetales</taxon>
        <taxon>Saccharomycetaceae</taxon>
        <taxon>Eremothecium</taxon>
    </lineage>
</organism>
<dbReference type="eggNOG" id="KOG2071">
    <property type="taxonomic scope" value="Eukaryota"/>
</dbReference>
<dbReference type="InterPro" id="IPR006569">
    <property type="entry name" value="CID_dom"/>
</dbReference>
<name>G8JT50_ERECY</name>